<dbReference type="InterPro" id="IPR050696">
    <property type="entry name" value="FtsA/MreB"/>
</dbReference>
<feature type="domain" description="SHS2" evidence="8">
    <location>
        <begin position="12"/>
        <end position="201"/>
    </location>
</feature>
<dbReference type="AlphaFoldDB" id="A0A2N5ZJR1"/>
<evidence type="ECO:0000313" key="9">
    <source>
        <dbReference type="EMBL" id="PLX18938.1"/>
    </source>
</evidence>
<dbReference type="InterPro" id="IPR003494">
    <property type="entry name" value="SHS2_FtsA"/>
</dbReference>
<evidence type="ECO:0000256" key="3">
    <source>
        <dbReference type="ARBA" id="ARBA00023136"/>
    </source>
</evidence>
<evidence type="ECO:0000313" key="10">
    <source>
        <dbReference type="Proteomes" id="UP000234857"/>
    </source>
</evidence>
<feature type="coiled-coil region" evidence="7">
    <location>
        <begin position="53"/>
        <end position="80"/>
    </location>
</feature>
<dbReference type="Proteomes" id="UP000234857">
    <property type="component" value="Unassembled WGS sequence"/>
</dbReference>
<keyword evidence="2 5" id="KW-0132">Cell division</keyword>
<dbReference type="GO" id="GO:0032153">
    <property type="term" value="C:cell division site"/>
    <property type="evidence" value="ECO:0007669"/>
    <property type="project" value="UniProtKB-UniRule"/>
</dbReference>
<dbReference type="PANTHER" id="PTHR32432">
    <property type="entry name" value="CELL DIVISION PROTEIN FTSA-RELATED"/>
    <property type="match status" value="1"/>
</dbReference>
<accession>A0A2N5ZJR1</accession>
<sequence length="413" mass="45836">MLEGNLSQGRIITGVDIGTNKIVAVIGEVEEDSLKIIGVGKVKANAISNEGFITNIDDLKSKLELAIEEAEKMADVQVNQIFVNLFGNKVKCFSAHGEADVLNPKSGITKSDLMRALEDSKHSIEVSEDEKIIHMLARSFKVDGMDGIKDPVGMSGENLETDVYVVASADSVIRNIENCVQKAGLEVRDFVYEPIASSEAVLTEDEKEMGVVVIDIGGSYTNITAYTEGVIRYSDVIPVGSNSITNDLAIVLRTSYDEAEKIKRRYANLYELDNENDKVELFNTSRENVKLVSKKYINEIIFARLEELLKDIYGRIKKEKLLNDIKSGVVITGGGALIEGLPVYIEHFFDMSCRIGRPLSLKGLFDKINSPLYSTAAGILKYAEKSINNSVYTDRGFFGNLLFKIREFFETYF</sequence>
<dbReference type="GO" id="GO:0009898">
    <property type="term" value="C:cytoplasmic side of plasma membrane"/>
    <property type="evidence" value="ECO:0007669"/>
    <property type="project" value="UniProtKB-UniRule"/>
</dbReference>
<dbReference type="Gene3D" id="3.30.420.40">
    <property type="match status" value="1"/>
</dbReference>
<evidence type="ECO:0000256" key="1">
    <source>
        <dbReference type="ARBA" id="ARBA00022475"/>
    </source>
</evidence>
<dbReference type="SMART" id="SM00842">
    <property type="entry name" value="FtsA"/>
    <property type="match status" value="1"/>
</dbReference>
<dbReference type="Pfam" id="PF14450">
    <property type="entry name" value="FtsA"/>
    <property type="match status" value="1"/>
</dbReference>
<protein>
    <recommendedName>
        <fullName evidence="5 6">Cell division protein FtsA</fullName>
    </recommendedName>
</protein>
<comment type="caution">
    <text evidence="9">The sequence shown here is derived from an EMBL/GenBank/DDBJ whole genome shotgun (WGS) entry which is preliminary data.</text>
</comment>
<dbReference type="HAMAP" id="MF_02033">
    <property type="entry name" value="FtsA"/>
    <property type="match status" value="1"/>
</dbReference>
<comment type="function">
    <text evidence="5 6">Cell division protein that is involved in the assembly of the Z ring. May serve as a membrane anchor for the Z ring.</text>
</comment>
<evidence type="ECO:0000256" key="5">
    <source>
        <dbReference type="HAMAP-Rule" id="MF_02033"/>
    </source>
</evidence>
<organism evidence="9 10">
    <name type="scientific">Muiribacterium halophilum</name>
    <dbReference type="NCBI Taxonomy" id="2053465"/>
    <lineage>
        <taxon>Bacteria</taxon>
        <taxon>Candidatus Muiribacteriota</taxon>
        <taxon>Candidatus Muiribacteriia</taxon>
        <taxon>Candidatus Muiribacteriales</taxon>
        <taxon>Candidatus Muiribacteriaceae</taxon>
        <taxon>Candidatus Muiribacterium</taxon>
    </lineage>
</organism>
<keyword evidence="7" id="KW-0175">Coiled coil</keyword>
<comment type="similarity">
    <text evidence="5 6">Belongs to the FtsA/MreB family.</text>
</comment>
<keyword evidence="1 5" id="KW-1003">Cell membrane</keyword>
<dbReference type="EMBL" id="PKTG01000045">
    <property type="protein sequence ID" value="PLX18938.1"/>
    <property type="molecule type" value="Genomic_DNA"/>
</dbReference>
<dbReference type="SUPFAM" id="SSF53067">
    <property type="entry name" value="Actin-like ATPase domain"/>
    <property type="match status" value="2"/>
</dbReference>
<dbReference type="PIRSF" id="PIRSF003101">
    <property type="entry name" value="FtsA"/>
    <property type="match status" value="1"/>
</dbReference>
<keyword evidence="3 5" id="KW-0472">Membrane</keyword>
<evidence type="ECO:0000256" key="7">
    <source>
        <dbReference type="SAM" id="Coils"/>
    </source>
</evidence>
<dbReference type="InterPro" id="IPR043129">
    <property type="entry name" value="ATPase_NBD"/>
</dbReference>
<dbReference type="Gene3D" id="3.30.1490.110">
    <property type="match status" value="1"/>
</dbReference>
<dbReference type="GO" id="GO:0043093">
    <property type="term" value="P:FtsZ-dependent cytokinesis"/>
    <property type="evidence" value="ECO:0007669"/>
    <property type="project" value="UniProtKB-UniRule"/>
</dbReference>
<evidence type="ECO:0000256" key="6">
    <source>
        <dbReference type="PIRNR" id="PIRNR003101"/>
    </source>
</evidence>
<comment type="subunit">
    <text evidence="5">Self-interacts. Interacts with FtsZ.</text>
</comment>
<dbReference type="NCBIfam" id="TIGR01174">
    <property type="entry name" value="ftsA"/>
    <property type="match status" value="1"/>
</dbReference>
<keyword evidence="4 5" id="KW-0131">Cell cycle</keyword>
<proteinExistence type="inferred from homology"/>
<comment type="subcellular location">
    <subcellularLocation>
        <location evidence="5">Cell membrane</location>
        <topology evidence="5">Peripheral membrane protein</topology>
        <orientation evidence="5">Cytoplasmic side</orientation>
    </subcellularLocation>
    <text evidence="5">Localizes to the Z ring in an FtsZ-dependent manner. Targeted to the membrane through a conserved C-terminal amphipathic helix.</text>
</comment>
<evidence type="ECO:0000259" key="8">
    <source>
        <dbReference type="SMART" id="SM00842"/>
    </source>
</evidence>
<dbReference type="PANTHER" id="PTHR32432:SF4">
    <property type="entry name" value="CELL DIVISION PROTEIN FTSA"/>
    <property type="match status" value="1"/>
</dbReference>
<dbReference type="CDD" id="cd24048">
    <property type="entry name" value="ASKHA_NBD_FtsA"/>
    <property type="match status" value="1"/>
</dbReference>
<name>A0A2N5ZJR1_MUIH1</name>
<gene>
    <name evidence="5 9" type="primary">ftsA</name>
    <name evidence="9" type="ORF">C0601_03290</name>
</gene>
<dbReference type="InterPro" id="IPR020823">
    <property type="entry name" value="Cell_div_FtsA"/>
</dbReference>
<evidence type="ECO:0000256" key="4">
    <source>
        <dbReference type="ARBA" id="ARBA00023306"/>
    </source>
</evidence>
<reference evidence="9 10" key="1">
    <citation type="submission" date="2017-11" db="EMBL/GenBank/DDBJ databases">
        <title>Genome-resolved metagenomics identifies genetic mobility, metabolic interactions, and unexpected diversity in perchlorate-reducing communities.</title>
        <authorList>
            <person name="Barnum T.P."/>
            <person name="Figueroa I.A."/>
            <person name="Carlstrom C.I."/>
            <person name="Lucas L.N."/>
            <person name="Engelbrektson A.L."/>
            <person name="Coates J.D."/>
        </authorList>
    </citation>
    <scope>NUCLEOTIDE SEQUENCE [LARGE SCALE GENOMIC DNA]</scope>
    <source>
        <strain evidence="9">BM706</strain>
    </source>
</reference>
<evidence type="ECO:0000256" key="2">
    <source>
        <dbReference type="ARBA" id="ARBA00022618"/>
    </source>
</evidence>
<dbReference type="Pfam" id="PF02491">
    <property type="entry name" value="SHS2_FTSA"/>
    <property type="match status" value="1"/>
</dbReference>